<evidence type="ECO:0000313" key="1">
    <source>
        <dbReference type="EMBL" id="CAB0001346.1"/>
    </source>
</evidence>
<accession>A0A6H5GD84</accession>
<dbReference type="Proteomes" id="UP000479000">
    <property type="component" value="Unassembled WGS sequence"/>
</dbReference>
<proteinExistence type="predicted"/>
<sequence>MVFFYRFAWLGSSKAEWRPVDGPSGGDVMTSAQVAFPVDRVGGRSGPRVLDDSHCNLYKVVMHQEHYFQ</sequence>
<name>A0A6H5GD84_9HEMI</name>
<dbReference type="AlphaFoldDB" id="A0A6H5GD84"/>
<reference evidence="1 2" key="1">
    <citation type="submission" date="2020-02" db="EMBL/GenBank/DDBJ databases">
        <authorList>
            <person name="Ferguson B K."/>
        </authorList>
    </citation>
    <scope>NUCLEOTIDE SEQUENCE [LARGE SCALE GENOMIC DNA]</scope>
</reference>
<dbReference type="EMBL" id="CADCXU010010477">
    <property type="protein sequence ID" value="CAB0001346.1"/>
    <property type="molecule type" value="Genomic_DNA"/>
</dbReference>
<keyword evidence="2" id="KW-1185">Reference proteome</keyword>
<protein>
    <submittedName>
        <fullName evidence="1">Uncharacterized protein</fullName>
    </submittedName>
</protein>
<organism evidence="1 2">
    <name type="scientific">Nesidiocoris tenuis</name>
    <dbReference type="NCBI Taxonomy" id="355587"/>
    <lineage>
        <taxon>Eukaryota</taxon>
        <taxon>Metazoa</taxon>
        <taxon>Ecdysozoa</taxon>
        <taxon>Arthropoda</taxon>
        <taxon>Hexapoda</taxon>
        <taxon>Insecta</taxon>
        <taxon>Pterygota</taxon>
        <taxon>Neoptera</taxon>
        <taxon>Paraneoptera</taxon>
        <taxon>Hemiptera</taxon>
        <taxon>Heteroptera</taxon>
        <taxon>Panheteroptera</taxon>
        <taxon>Cimicomorpha</taxon>
        <taxon>Miridae</taxon>
        <taxon>Dicyphina</taxon>
        <taxon>Nesidiocoris</taxon>
    </lineage>
</organism>
<evidence type="ECO:0000313" key="2">
    <source>
        <dbReference type="Proteomes" id="UP000479000"/>
    </source>
</evidence>
<gene>
    <name evidence="1" type="ORF">NTEN_LOCUS7133</name>
</gene>
<feature type="non-terminal residue" evidence="1">
    <location>
        <position position="69"/>
    </location>
</feature>